<dbReference type="PaxDb" id="4577-GRMZM2G344903_P01"/>
<feature type="domain" description="Serine-threonine/tyrosine-protein kinase catalytic" evidence="3">
    <location>
        <begin position="57"/>
        <end position="110"/>
    </location>
</feature>
<organism evidence="4">
    <name type="scientific">Zea mays</name>
    <name type="common">Maize</name>
    <dbReference type="NCBI Taxonomy" id="4577"/>
    <lineage>
        <taxon>Eukaryota</taxon>
        <taxon>Viridiplantae</taxon>
        <taxon>Streptophyta</taxon>
        <taxon>Embryophyta</taxon>
        <taxon>Tracheophyta</taxon>
        <taxon>Spermatophyta</taxon>
        <taxon>Magnoliopsida</taxon>
        <taxon>Liliopsida</taxon>
        <taxon>Poales</taxon>
        <taxon>Poaceae</taxon>
        <taxon>PACMAD clade</taxon>
        <taxon>Panicoideae</taxon>
        <taxon>Andropogonodae</taxon>
        <taxon>Andropogoneae</taxon>
        <taxon>Tripsacinae</taxon>
        <taxon>Zea</taxon>
    </lineage>
</organism>
<keyword evidence="4" id="KW-0808">Transferase</keyword>
<dbReference type="ExpressionAtlas" id="A0A1D6QKA1">
    <property type="expression patterns" value="baseline and differential"/>
</dbReference>
<evidence type="ECO:0000256" key="2">
    <source>
        <dbReference type="ARBA" id="ARBA00022840"/>
    </source>
</evidence>
<reference evidence="4" key="1">
    <citation type="submission" date="2015-12" db="EMBL/GenBank/DDBJ databases">
        <title>Update maize B73 reference genome by single molecule sequencing technologies.</title>
        <authorList>
            <consortium name="Maize Genome Sequencing Project"/>
            <person name="Ware D."/>
        </authorList>
    </citation>
    <scope>NUCLEOTIDE SEQUENCE</scope>
    <source>
        <tissue evidence="4">Seedling</tissue>
    </source>
</reference>
<dbReference type="InterPro" id="IPR011009">
    <property type="entry name" value="Kinase-like_dom_sf"/>
</dbReference>
<dbReference type="EMBL" id="CM000780">
    <property type="protein sequence ID" value="AQK58157.1"/>
    <property type="molecule type" value="Genomic_DNA"/>
</dbReference>
<keyword evidence="2" id="KW-0067">ATP-binding</keyword>
<dbReference type="GO" id="GO:0005524">
    <property type="term" value="F:ATP binding"/>
    <property type="evidence" value="ECO:0007669"/>
    <property type="project" value="UniProtKB-KW"/>
</dbReference>
<dbReference type="STRING" id="4577.A0A1D6QKA1"/>
<keyword evidence="4" id="KW-0418">Kinase</keyword>
<evidence type="ECO:0000256" key="1">
    <source>
        <dbReference type="ARBA" id="ARBA00022741"/>
    </source>
</evidence>
<dbReference type="Gene3D" id="3.30.200.20">
    <property type="entry name" value="Phosphorylase Kinase, domain 1"/>
    <property type="match status" value="1"/>
</dbReference>
<accession>A0A1D6QKA1</accession>
<dbReference type="AlphaFoldDB" id="A0A1D6QKA1"/>
<dbReference type="SUPFAM" id="SSF56112">
    <property type="entry name" value="Protein kinase-like (PK-like)"/>
    <property type="match status" value="1"/>
</dbReference>
<dbReference type="FunFam" id="3.30.200.20:FF:001186">
    <property type="entry name" value="Receptor-like serine/threonine-protein kinase ALE2"/>
    <property type="match status" value="1"/>
</dbReference>
<keyword evidence="4" id="KW-0675">Receptor</keyword>
<dbReference type="InParanoid" id="A0A1D6QKA1"/>
<dbReference type="GO" id="GO:0004672">
    <property type="term" value="F:protein kinase activity"/>
    <property type="evidence" value="ECO:0007669"/>
    <property type="project" value="InterPro"/>
</dbReference>
<keyword evidence="1" id="KW-0547">Nucleotide-binding</keyword>
<dbReference type="InterPro" id="IPR001245">
    <property type="entry name" value="Ser-Thr/Tyr_kinase_cat_dom"/>
</dbReference>
<dbReference type="eggNOG" id="KOG0156">
    <property type="taxonomic scope" value="Eukaryota"/>
</dbReference>
<proteinExistence type="predicted"/>
<name>A0A1D6QKA1_MAIZE</name>
<dbReference type="PANTHER" id="PTHR47989">
    <property type="entry name" value="OS01G0750732 PROTEIN"/>
    <property type="match status" value="1"/>
</dbReference>
<evidence type="ECO:0000259" key="3">
    <source>
        <dbReference type="Pfam" id="PF07714"/>
    </source>
</evidence>
<dbReference type="Pfam" id="PF07714">
    <property type="entry name" value="PK_Tyr_Ser-Thr"/>
    <property type="match status" value="1"/>
</dbReference>
<evidence type="ECO:0000313" key="4">
    <source>
        <dbReference type="EMBL" id="AQK58157.1"/>
    </source>
</evidence>
<dbReference type="PANTHER" id="PTHR47989:SF25">
    <property type="entry name" value="PROLINE-RICH RECEPTOR-LIKE PROTEIN KINASE PERK3"/>
    <property type="match status" value="1"/>
</dbReference>
<gene>
    <name evidence="4" type="ORF">ZEAMMB73_Zm00001d052833</name>
</gene>
<protein>
    <submittedName>
        <fullName evidence="4">Receptor-like serine/threonine-protein kinase ALE2</fullName>
    </submittedName>
</protein>
<sequence>MEVDPAWANRRVARGWGRWQRTPDAVSVVESLLCLTSTRFISYEELKVATNNFEPSSVLGEGGFGRVFKGVLSDGTIVAIKKLTSGGHQGDREFLVEVEMLSRLHHWNLMFFGSYDLCLAPGLGAPNAKIAVVPPIPCHQHRALSAEIAAPYASVASIFDPLFSSTFATATTPRALPLSPSPRPFPPPSLIHPSYGGTISSLFSTFSPFSVLSRSVCVVASEYALVVVSDPKTEAKPAATSLVLGSVASTLTSAAIPCATAFAEAFRGHFVPPRPDKNTVKSLGMQQDEFVAQRRAALERTRRSATRVSCGEQRTREMTWGQPRQYKGVSLGSTRSSFLGTLRKTPRWTGNVASTKSTELVKQHDRLEFDDPNEVDEEEEVAYEEEEVEYEEPDDKYEQTEVYAKLMLNMTGMGMEKRVMVNFLLFLLMDSKFMLGASPLMSLMMISKTLPVFWTSSGSDYS</sequence>